<dbReference type="Proteomes" id="UP001169242">
    <property type="component" value="Unassembled WGS sequence"/>
</dbReference>
<dbReference type="Pfam" id="PF00583">
    <property type="entry name" value="Acetyltransf_1"/>
    <property type="match status" value="1"/>
</dbReference>
<gene>
    <name evidence="2" type="ORF">PBV87_16090</name>
</gene>
<protein>
    <submittedName>
        <fullName evidence="2">N-acetyltransferase</fullName>
    </submittedName>
</protein>
<sequence>MKITIRNEKEEERFLVEKITRDAFWNLYTPGCNEHFLIHKLRNHKDFIPELCFVLERAGEVIGSIFYSHSKVVDLDGTEYKTITFGPVSIRPDFHRQGFGRMLISHSIDQAKLQDYGAIIIGGFPYHYKPYGFVGAKKYNIALEDGNYYTGIMALPLKDNYLDDIKKGVVYFSEALEPGESGLDIFDAKFPQLKKEVKECQGVFEQAVAEIDKMDY</sequence>
<evidence type="ECO:0000313" key="2">
    <source>
        <dbReference type="EMBL" id="MDA3732998.1"/>
    </source>
</evidence>
<feature type="domain" description="N-acetyltransferase" evidence="1">
    <location>
        <begin position="3"/>
        <end position="158"/>
    </location>
</feature>
<dbReference type="RefSeq" id="WP_271012939.1">
    <property type="nucleotide sequence ID" value="NZ_JAQIFT010000058.1"/>
</dbReference>
<dbReference type="InterPro" id="IPR016181">
    <property type="entry name" value="Acyl_CoA_acyltransferase"/>
</dbReference>
<evidence type="ECO:0000259" key="1">
    <source>
        <dbReference type="PROSITE" id="PS51186"/>
    </source>
</evidence>
<accession>A0AA42DPY8</accession>
<dbReference type="Gene3D" id="3.40.630.30">
    <property type="match status" value="1"/>
</dbReference>
<dbReference type="CDD" id="cd04301">
    <property type="entry name" value="NAT_SF"/>
    <property type="match status" value="1"/>
</dbReference>
<name>A0AA42DPY8_9FIRM</name>
<keyword evidence="3" id="KW-1185">Reference proteome</keyword>
<dbReference type="GO" id="GO:0016747">
    <property type="term" value="F:acyltransferase activity, transferring groups other than amino-acyl groups"/>
    <property type="evidence" value="ECO:0007669"/>
    <property type="project" value="InterPro"/>
</dbReference>
<dbReference type="EMBL" id="JAQIFT010000058">
    <property type="protein sequence ID" value="MDA3732998.1"/>
    <property type="molecule type" value="Genomic_DNA"/>
</dbReference>
<comment type="caution">
    <text evidence="2">The sequence shown here is derived from an EMBL/GenBank/DDBJ whole genome shotgun (WGS) entry which is preliminary data.</text>
</comment>
<dbReference type="AlphaFoldDB" id="A0AA42DPY8"/>
<dbReference type="PROSITE" id="PS51186">
    <property type="entry name" value="GNAT"/>
    <property type="match status" value="1"/>
</dbReference>
<evidence type="ECO:0000313" key="3">
    <source>
        <dbReference type="Proteomes" id="UP001169242"/>
    </source>
</evidence>
<dbReference type="InterPro" id="IPR000182">
    <property type="entry name" value="GNAT_dom"/>
</dbReference>
<dbReference type="SUPFAM" id="SSF55729">
    <property type="entry name" value="Acyl-CoA N-acyltransferases (Nat)"/>
    <property type="match status" value="1"/>
</dbReference>
<organism evidence="2 3">
    <name type="scientific">Holtiella tumoricola</name>
    <dbReference type="NCBI Taxonomy" id="3018743"/>
    <lineage>
        <taxon>Bacteria</taxon>
        <taxon>Bacillati</taxon>
        <taxon>Bacillota</taxon>
        <taxon>Clostridia</taxon>
        <taxon>Lachnospirales</taxon>
        <taxon>Cellulosilyticaceae</taxon>
        <taxon>Holtiella</taxon>
    </lineage>
</organism>
<proteinExistence type="predicted"/>
<reference evidence="2" key="1">
    <citation type="journal article" date="2023" name="Int. J. Syst. Evol. Microbiol.">
        <title>&lt;i&gt;Holtiella tumoricola&lt;/i&gt; gen. nov. sp. nov., isolated from a human clinical sample.</title>
        <authorList>
            <person name="Allen-Vercoe E."/>
            <person name="Daigneault M.C."/>
            <person name="Vancuren S.J."/>
            <person name="Cochrane K."/>
            <person name="O'Neal L.L."/>
            <person name="Sankaranarayanan K."/>
            <person name="Lawson P.A."/>
        </authorList>
    </citation>
    <scope>NUCLEOTIDE SEQUENCE</scope>
    <source>
        <strain evidence="2">CC70A</strain>
    </source>
</reference>